<feature type="region of interest" description="Disordered" evidence="2">
    <location>
        <begin position="274"/>
        <end position="299"/>
    </location>
</feature>
<organism evidence="4 5">
    <name type="scientific">Panicum miliaceum</name>
    <name type="common">Proso millet</name>
    <name type="synonym">Broomcorn millet</name>
    <dbReference type="NCBI Taxonomy" id="4540"/>
    <lineage>
        <taxon>Eukaryota</taxon>
        <taxon>Viridiplantae</taxon>
        <taxon>Streptophyta</taxon>
        <taxon>Embryophyta</taxon>
        <taxon>Tracheophyta</taxon>
        <taxon>Spermatophyta</taxon>
        <taxon>Magnoliopsida</taxon>
        <taxon>Liliopsida</taxon>
        <taxon>Poales</taxon>
        <taxon>Poaceae</taxon>
        <taxon>PACMAD clade</taxon>
        <taxon>Panicoideae</taxon>
        <taxon>Panicodae</taxon>
        <taxon>Paniceae</taxon>
        <taxon>Panicinae</taxon>
        <taxon>Panicum</taxon>
        <taxon>Panicum sect. Panicum</taxon>
    </lineage>
</organism>
<proteinExistence type="inferred from homology"/>
<dbReference type="OrthoDB" id="431557at2759"/>
<dbReference type="Pfam" id="PF03763">
    <property type="entry name" value="Remorin_C"/>
    <property type="match status" value="2"/>
</dbReference>
<evidence type="ECO:0000256" key="1">
    <source>
        <dbReference type="ARBA" id="ARBA00005711"/>
    </source>
</evidence>
<evidence type="ECO:0000313" key="4">
    <source>
        <dbReference type="EMBL" id="RLM70311.1"/>
    </source>
</evidence>
<dbReference type="EMBL" id="PQIB02000014">
    <property type="protein sequence ID" value="RLM70311.1"/>
    <property type="molecule type" value="Genomic_DNA"/>
</dbReference>
<feature type="domain" description="Remorin C-terminal" evidence="3">
    <location>
        <begin position="434"/>
        <end position="482"/>
    </location>
</feature>
<name>A0A3L6Q582_PANMI</name>
<evidence type="ECO:0000313" key="5">
    <source>
        <dbReference type="Proteomes" id="UP000275267"/>
    </source>
</evidence>
<gene>
    <name evidence="4" type="ORF">C2845_PM17G13310</name>
</gene>
<protein>
    <recommendedName>
        <fullName evidence="3">Remorin C-terminal domain-containing protein</fullName>
    </recommendedName>
</protein>
<dbReference type="Proteomes" id="UP000275267">
    <property type="component" value="Unassembled WGS sequence"/>
</dbReference>
<feature type="compositionally biased region" description="Basic and acidic residues" evidence="2">
    <location>
        <begin position="145"/>
        <end position="163"/>
    </location>
</feature>
<sequence>MELKSSYLQPASSTLLSSTRRNSFHGVGAAAAAGGGRGGGGSVLGPTFSDTLGSLNLKETSELVRTSFPMATMTRSSSSNGHGRSSHHEASTTSSSSSSAASAQRRRAEPPPQAVPATPGRPMQFFASPGHHHQLVAPRRSVPSKWEDAEKWLRQSSDSDLRHGTGNGKAAFTRQRSSGLGQRGGGAGGEEERRAAVAVRRSVDALSDAHALALYAPPAEVFLKDKFTDNEEPSKETFVFRSSYCEPAPAKGAAAAAAAAGDQRRDIGTEMTPLGSSCHTPLKSTSPARHNTPASRSGPLVPYAGSAGMDISELADCHLAKLDLGARFDAMLVNWSSKEEEEEEVSKSLRHFEATVGAGDCRWEDDDRAKSCIRYQREEAKIQAWVNLESAKAEAQSRKLELLKACCIRSAYILDDTWQQSPNSSSSCQQGLNNQVKIQKMRSNLEEKLMRRMTTVHRRAEEWRATAQAQHLQQLRRAAAVAGGGTTRRLRATSHHRHLPGSDAAACGCFPCSSNVVSGNLLNYY</sequence>
<dbReference type="PANTHER" id="PTHR31471:SF3">
    <property type="entry name" value="OS11G0616300 PROTEIN"/>
    <property type="match status" value="1"/>
</dbReference>
<dbReference type="STRING" id="4540.A0A3L6Q582"/>
<comment type="similarity">
    <text evidence="1">Belongs to the remorin family.</text>
</comment>
<feature type="domain" description="Remorin C-terminal" evidence="3">
    <location>
        <begin position="362"/>
        <end position="401"/>
    </location>
</feature>
<evidence type="ECO:0000256" key="2">
    <source>
        <dbReference type="SAM" id="MobiDB-lite"/>
    </source>
</evidence>
<feature type="region of interest" description="Disordered" evidence="2">
    <location>
        <begin position="66"/>
        <end position="193"/>
    </location>
</feature>
<feature type="compositionally biased region" description="Polar residues" evidence="2">
    <location>
        <begin position="274"/>
        <end position="295"/>
    </location>
</feature>
<feature type="region of interest" description="Disordered" evidence="2">
    <location>
        <begin position="1"/>
        <end position="21"/>
    </location>
</feature>
<feature type="compositionally biased region" description="Polar residues" evidence="2">
    <location>
        <begin position="1"/>
        <end position="11"/>
    </location>
</feature>
<dbReference type="PANTHER" id="PTHR31471">
    <property type="entry name" value="OS02G0116800 PROTEIN"/>
    <property type="match status" value="1"/>
</dbReference>
<accession>A0A3L6Q582</accession>
<dbReference type="InterPro" id="IPR005516">
    <property type="entry name" value="Remorin_C"/>
</dbReference>
<feature type="compositionally biased region" description="Low complexity" evidence="2">
    <location>
        <begin position="91"/>
        <end position="103"/>
    </location>
</feature>
<feature type="compositionally biased region" description="Low complexity" evidence="2">
    <location>
        <begin position="12"/>
        <end position="21"/>
    </location>
</feature>
<comment type="caution">
    <text evidence="4">The sequence shown here is derived from an EMBL/GenBank/DDBJ whole genome shotgun (WGS) entry which is preliminary data.</text>
</comment>
<dbReference type="AlphaFoldDB" id="A0A3L6Q582"/>
<reference evidence="5" key="1">
    <citation type="journal article" date="2019" name="Nat. Commun.">
        <title>The genome of broomcorn millet.</title>
        <authorList>
            <person name="Zou C."/>
            <person name="Miki D."/>
            <person name="Li D."/>
            <person name="Tang Q."/>
            <person name="Xiao L."/>
            <person name="Rajput S."/>
            <person name="Deng P."/>
            <person name="Jia W."/>
            <person name="Huang R."/>
            <person name="Zhang M."/>
            <person name="Sun Y."/>
            <person name="Hu J."/>
            <person name="Fu X."/>
            <person name="Schnable P.S."/>
            <person name="Li F."/>
            <person name="Zhang H."/>
            <person name="Feng B."/>
            <person name="Zhu X."/>
            <person name="Liu R."/>
            <person name="Schnable J.C."/>
            <person name="Zhu J.-K."/>
            <person name="Zhang H."/>
        </authorList>
    </citation>
    <scope>NUCLEOTIDE SEQUENCE [LARGE SCALE GENOMIC DNA]</scope>
</reference>
<evidence type="ECO:0000259" key="3">
    <source>
        <dbReference type="Pfam" id="PF03763"/>
    </source>
</evidence>
<keyword evidence="5" id="KW-1185">Reference proteome</keyword>